<dbReference type="AlphaFoldDB" id="W4PAN7"/>
<sequence>MTLLFLCFLTFIAFLFRAFTVWSDIFLLLCSVTDSSSIRSYIRKHIEKNLKLKRIIEVF</sequence>
<comment type="caution">
    <text evidence="1">The sequence shown here is derived from an EMBL/GenBank/DDBJ whole genome shotgun (WGS) entry which is preliminary data.</text>
</comment>
<proteinExistence type="predicted"/>
<protein>
    <submittedName>
        <fullName evidence="1">Uncharacterized protein</fullName>
    </submittedName>
</protein>
<evidence type="ECO:0000313" key="1">
    <source>
        <dbReference type="EMBL" id="GAE16861.1"/>
    </source>
</evidence>
<accession>W4PAN7</accession>
<gene>
    <name evidence="1" type="ORF">JCM6292_3362</name>
</gene>
<dbReference type="Proteomes" id="UP000018861">
    <property type="component" value="Unassembled WGS sequence"/>
</dbReference>
<evidence type="ECO:0000313" key="2">
    <source>
        <dbReference type="Proteomes" id="UP000018861"/>
    </source>
</evidence>
<reference evidence="1 2" key="1">
    <citation type="journal article" date="2014" name="Genome Announc.">
        <title>Draft Genome Sequences of Three Strains of Bacteroides pyogenes Isolated from a Cat and Swine.</title>
        <authorList>
            <person name="Sakamoto M."/>
            <person name="Oshima K."/>
            <person name="Suda W."/>
            <person name="Kitamura K."/>
            <person name="Iida T."/>
            <person name="Hattori M."/>
            <person name="Ohkuma M."/>
        </authorList>
    </citation>
    <scope>NUCLEOTIDE SEQUENCE [LARGE SCALE GENOMIC DNA]</scope>
    <source>
        <strain evidence="1 2">JCM 6292</strain>
    </source>
</reference>
<organism evidence="1 2">
    <name type="scientific">Bacteroides pyogenes JCM 6292</name>
    <dbReference type="NCBI Taxonomy" id="1235809"/>
    <lineage>
        <taxon>Bacteria</taxon>
        <taxon>Pseudomonadati</taxon>
        <taxon>Bacteroidota</taxon>
        <taxon>Bacteroidia</taxon>
        <taxon>Bacteroidales</taxon>
        <taxon>Bacteroidaceae</taxon>
        <taxon>Bacteroides</taxon>
    </lineage>
</organism>
<dbReference type="EMBL" id="BAIQ01000046">
    <property type="protein sequence ID" value="GAE16861.1"/>
    <property type="molecule type" value="Genomic_DNA"/>
</dbReference>
<name>W4PAN7_9BACE</name>